<evidence type="ECO:0000256" key="10">
    <source>
        <dbReference type="ARBA" id="ARBA00022989"/>
    </source>
</evidence>
<dbReference type="UniPathway" id="UPA00378"/>
<evidence type="ECO:0000256" key="1">
    <source>
        <dbReference type="ARBA" id="ARBA00001946"/>
    </source>
</evidence>
<dbReference type="SUPFAM" id="SSF64005">
    <property type="entry name" value="Undecaprenyl diphosphate synthase"/>
    <property type="match status" value="1"/>
</dbReference>
<dbReference type="PANTHER" id="PTHR21528:SF0">
    <property type="entry name" value="DEHYDRODOLICHYL DIPHOSPHATE SYNTHASE COMPLEX SUBUNIT NUS1"/>
    <property type="match status" value="1"/>
</dbReference>
<evidence type="ECO:0000256" key="3">
    <source>
        <dbReference type="ARBA" id="ARBA00004922"/>
    </source>
</evidence>
<feature type="transmembrane region" description="Helical" evidence="13">
    <location>
        <begin position="20"/>
        <end position="39"/>
    </location>
</feature>
<keyword evidence="15" id="KW-1185">Reference proteome</keyword>
<evidence type="ECO:0000256" key="5">
    <source>
        <dbReference type="ARBA" id="ARBA00012596"/>
    </source>
</evidence>
<dbReference type="OMA" id="HVCLYDN"/>
<keyword evidence="10 13" id="KW-1133">Transmembrane helix</keyword>
<organism evidence="14 15">
    <name type="scientific">Kalanchoe fedtschenkoi</name>
    <name type="common">Lavender scallops</name>
    <name type="synonym">South American air plant</name>
    <dbReference type="NCBI Taxonomy" id="63787"/>
    <lineage>
        <taxon>Eukaryota</taxon>
        <taxon>Viridiplantae</taxon>
        <taxon>Streptophyta</taxon>
        <taxon>Embryophyta</taxon>
        <taxon>Tracheophyta</taxon>
        <taxon>Spermatophyta</taxon>
        <taxon>Magnoliopsida</taxon>
        <taxon>eudicotyledons</taxon>
        <taxon>Gunneridae</taxon>
        <taxon>Pentapetalae</taxon>
        <taxon>Saxifragales</taxon>
        <taxon>Crassulaceae</taxon>
        <taxon>Kalanchoe</taxon>
    </lineage>
</organism>
<proteinExistence type="inferred from homology"/>
<keyword evidence="6" id="KW-0808">Transferase</keyword>
<protein>
    <recommendedName>
        <fullName evidence="5">ditrans,polycis-polyprenyl diphosphate synthase [(2E,6E)-farnesyldiphosphate specific]</fullName>
        <ecNumber evidence="5">2.5.1.87</ecNumber>
    </recommendedName>
</protein>
<dbReference type="EnsemblPlants" id="Kaladp0033s0225.1.v1.1">
    <property type="protein sequence ID" value="Kaladp0033s0225.1.v1.1"/>
    <property type="gene ID" value="Kaladp0033s0225.v1.1"/>
</dbReference>
<dbReference type="Gene3D" id="3.40.1180.10">
    <property type="entry name" value="Decaprenyl diphosphate synthase-like"/>
    <property type="match status" value="1"/>
</dbReference>
<evidence type="ECO:0000313" key="15">
    <source>
        <dbReference type="Proteomes" id="UP000594263"/>
    </source>
</evidence>
<dbReference type="GO" id="GO:0005789">
    <property type="term" value="C:endoplasmic reticulum membrane"/>
    <property type="evidence" value="ECO:0007669"/>
    <property type="project" value="UniProtKB-SubCell"/>
</dbReference>
<dbReference type="InterPro" id="IPR038887">
    <property type="entry name" value="Nus1/NgBR"/>
</dbReference>
<dbReference type="PANTHER" id="PTHR21528">
    <property type="entry name" value="DEHYDRODOLICHYL DIPHOSPHATE SYNTHASE COMPLEX SUBUNIT NUS1"/>
    <property type="match status" value="1"/>
</dbReference>
<dbReference type="GO" id="GO:1904423">
    <property type="term" value="C:dehydrodolichyl diphosphate synthase complex"/>
    <property type="evidence" value="ECO:0007669"/>
    <property type="project" value="InterPro"/>
</dbReference>
<evidence type="ECO:0000256" key="12">
    <source>
        <dbReference type="ARBA" id="ARBA00047353"/>
    </source>
</evidence>
<evidence type="ECO:0000256" key="2">
    <source>
        <dbReference type="ARBA" id="ARBA00004586"/>
    </source>
</evidence>
<dbReference type="Gramene" id="Kaladp0033s0225.1.v1.1">
    <property type="protein sequence ID" value="Kaladp0033s0225.1.v1.1"/>
    <property type="gene ID" value="Kaladp0033s0225.v1.1"/>
</dbReference>
<evidence type="ECO:0000256" key="13">
    <source>
        <dbReference type="SAM" id="Phobius"/>
    </source>
</evidence>
<comment type="pathway">
    <text evidence="3">Protein modification; protein glycosylation.</text>
</comment>
<evidence type="ECO:0000256" key="11">
    <source>
        <dbReference type="ARBA" id="ARBA00023136"/>
    </source>
</evidence>
<dbReference type="GO" id="GO:0045547">
    <property type="term" value="F:ditrans,polycis-polyprenyl diphosphate synthase [(2E,6E)-farnesyl diphosphate specific] activity"/>
    <property type="evidence" value="ECO:0007669"/>
    <property type="project" value="UniProtKB-EC"/>
</dbReference>
<dbReference type="Proteomes" id="UP000594263">
    <property type="component" value="Unplaced"/>
</dbReference>
<keyword evidence="9" id="KW-0460">Magnesium</keyword>
<evidence type="ECO:0000256" key="6">
    <source>
        <dbReference type="ARBA" id="ARBA00022679"/>
    </source>
</evidence>
<sequence>MDPRLQALEFWNIGNLVQRLLWHIVHIVVSLWYSLAGLVQSVESNLISKGVLKGYDNLEIGKVKYLALVIESEDARRIFEVIELLQWLRSLGVKQVCLYDVNGVLKQSKEVIAKLLGNASLFGVDSVEDLKCDEKHMMLEFASISDGKEAVAKAANLLLKRFKSENAAGVQKDMVFTEQDMFDALKSIGYGAPDPDLLLVYGPARCHLGFPAWRLRYTEIVHMSPLKHKKRGALMKAIYKFTTVRQNYGK</sequence>
<keyword evidence="8" id="KW-0256">Endoplasmic reticulum</keyword>
<keyword evidence="11 13" id="KW-0472">Membrane</keyword>
<comment type="subcellular location">
    <subcellularLocation>
        <location evidence="2">Endoplasmic reticulum membrane</location>
    </subcellularLocation>
</comment>
<accession>A0A7N0TDB6</accession>
<evidence type="ECO:0000256" key="9">
    <source>
        <dbReference type="ARBA" id="ARBA00022842"/>
    </source>
</evidence>
<dbReference type="EC" id="2.5.1.87" evidence="5"/>
<comment type="catalytic activity">
    <reaction evidence="12">
        <text>n isopentenyl diphosphate + (2E,6E)-farnesyl diphosphate = a di-trans,poly-cis-polyprenyl diphosphate + n diphosphate</text>
        <dbReference type="Rhea" id="RHEA:53008"/>
        <dbReference type="Rhea" id="RHEA-COMP:19494"/>
        <dbReference type="ChEBI" id="CHEBI:33019"/>
        <dbReference type="ChEBI" id="CHEBI:128769"/>
        <dbReference type="ChEBI" id="CHEBI:136960"/>
        <dbReference type="ChEBI" id="CHEBI:175763"/>
        <dbReference type="EC" id="2.5.1.87"/>
    </reaction>
</comment>
<comment type="cofactor">
    <cofactor evidence="1">
        <name>Mg(2+)</name>
        <dbReference type="ChEBI" id="CHEBI:18420"/>
    </cofactor>
</comment>
<evidence type="ECO:0000256" key="8">
    <source>
        <dbReference type="ARBA" id="ARBA00022824"/>
    </source>
</evidence>
<reference evidence="14" key="1">
    <citation type="submission" date="2021-01" db="UniProtKB">
        <authorList>
            <consortium name="EnsemblPlants"/>
        </authorList>
    </citation>
    <scope>IDENTIFICATION</scope>
</reference>
<dbReference type="AlphaFoldDB" id="A0A7N0TDB6"/>
<dbReference type="InterPro" id="IPR036424">
    <property type="entry name" value="UPP_synth-like_sf"/>
</dbReference>
<evidence type="ECO:0000256" key="7">
    <source>
        <dbReference type="ARBA" id="ARBA00022692"/>
    </source>
</evidence>
<name>A0A7N0TDB6_KALFE</name>
<keyword evidence="7 13" id="KW-0812">Transmembrane</keyword>
<evidence type="ECO:0000313" key="14">
    <source>
        <dbReference type="EnsemblPlants" id="Kaladp0033s0225.1.v1.1"/>
    </source>
</evidence>
<evidence type="ECO:0000256" key="4">
    <source>
        <dbReference type="ARBA" id="ARBA00005432"/>
    </source>
</evidence>
<comment type="similarity">
    <text evidence="4">Belongs to the UPP synthase family.</text>
</comment>